<evidence type="ECO:0000256" key="1">
    <source>
        <dbReference type="ARBA" id="ARBA00004604"/>
    </source>
</evidence>
<comment type="subcellular location">
    <subcellularLocation>
        <location evidence="1">Nucleus</location>
        <location evidence="1">Nucleolus</location>
    </subcellularLocation>
</comment>
<keyword evidence="4" id="KW-0010">Activator</keyword>
<dbReference type="AlphaFoldDB" id="A0A6P8ZZX5"/>
<sequence length="607" mass="67741">MAKLNSCYPLCPLIDRSPIGVTSDSDSGCAIVTLGKNIVIRYTLADQKQASSWSSKDKLTAPVIYDHVGKKYVAVFNQSIIKVWDNTDVDLNKLKKHKFDHPIHSLVSRERNAEPVVIFKNGASLSFSQALVDRKKNLSGSLPTKMSIKECFFIRLDDIGCIAIVAENDKGVTSFVIVEVDSERKPLHNIPIVRPDKKLLGLTTMQAEGTAFLVTFWSDGQLFSLPLAKSVRSEEGVGSSICTLNAVSVKNAVAMTQIATNHLAIYGADPSEEGAMLVIVNTQFMLVQAHQHYKMFSNNTNLWTIGPNLLLVVGHSLAVVPFLLDTEHLCALIGTHKPLQLTDHKASEVEQVLEMTTVSWDKNIGKKVADTTLKDFQKMQPVNVKMLADQGYSQAMLCEKLVASYLEETNLSGIVWLLQFLPDFPESALVTVLAFCLDTPPAAFRKLKYDKRKFHYLIDMDGDSQNGLVELSDKQRVVLDIIIRTSFSEAIILPHLRSKLNLQHCLALLQYIAQCLPQIKNTTDAQALMRWAAVLLDSHYQQLLLSTDECVSSTVHALKDLVESQVEYIDELKVLDPILRRIQSGQALQKPNIVQNMFYSIETLRLY</sequence>
<evidence type="ECO:0000259" key="8">
    <source>
        <dbReference type="Pfam" id="PF20998"/>
    </source>
</evidence>
<dbReference type="KEGG" id="tpal:117651081"/>
<dbReference type="GeneID" id="117651081"/>
<organism evidence="10">
    <name type="scientific">Thrips palmi</name>
    <name type="common">Melon thrips</name>
    <dbReference type="NCBI Taxonomy" id="161013"/>
    <lineage>
        <taxon>Eukaryota</taxon>
        <taxon>Metazoa</taxon>
        <taxon>Ecdysozoa</taxon>
        <taxon>Arthropoda</taxon>
        <taxon>Hexapoda</taxon>
        <taxon>Insecta</taxon>
        <taxon>Pterygota</taxon>
        <taxon>Neoptera</taxon>
        <taxon>Paraneoptera</taxon>
        <taxon>Thysanoptera</taxon>
        <taxon>Terebrantia</taxon>
        <taxon>Thripoidea</taxon>
        <taxon>Thripidae</taxon>
        <taxon>Thrips</taxon>
    </lineage>
</organism>
<accession>A0A6P8ZZX5</accession>
<dbReference type="RefSeq" id="XP_034250715.1">
    <property type="nucleotide sequence ID" value="XM_034394824.1"/>
</dbReference>
<evidence type="ECO:0000256" key="6">
    <source>
        <dbReference type="ARBA" id="ARBA00023242"/>
    </source>
</evidence>
<feature type="domain" description="Nucleolar protein 11 C-terminal" evidence="8">
    <location>
        <begin position="387"/>
        <end position="607"/>
    </location>
</feature>
<dbReference type="InParanoid" id="A0A6P8ZZX5"/>
<dbReference type="GO" id="GO:0005730">
    <property type="term" value="C:nucleolus"/>
    <property type="evidence" value="ECO:0007669"/>
    <property type="project" value="UniProtKB-SubCell"/>
</dbReference>
<keyword evidence="3" id="KW-0805">Transcription regulation</keyword>
<dbReference type="GO" id="GO:0003723">
    <property type="term" value="F:RNA binding"/>
    <property type="evidence" value="ECO:0007669"/>
    <property type="project" value="TreeGrafter"/>
</dbReference>
<keyword evidence="6" id="KW-0539">Nucleus</keyword>
<protein>
    <submittedName>
        <fullName evidence="10">Nucleolar protein 11</fullName>
    </submittedName>
</protein>
<dbReference type="FunCoup" id="A0A6P8ZZX5">
    <property type="interactions" value="312"/>
</dbReference>
<dbReference type="PANTHER" id="PTHR15633">
    <property type="entry name" value="NUCLEOLAR PROTEIN 11"/>
    <property type="match status" value="1"/>
</dbReference>
<evidence type="ECO:0000313" key="10">
    <source>
        <dbReference type="RefSeq" id="XP_034250715.1"/>
    </source>
</evidence>
<dbReference type="InterPro" id="IPR042859">
    <property type="entry name" value="NOL11"/>
</dbReference>
<keyword evidence="9" id="KW-1185">Reference proteome</keyword>
<dbReference type="Proteomes" id="UP000515158">
    <property type="component" value="Unplaced"/>
</dbReference>
<evidence type="ECO:0000256" key="5">
    <source>
        <dbReference type="ARBA" id="ARBA00023163"/>
    </source>
</evidence>
<keyword evidence="2" id="KW-0698">rRNA processing</keyword>
<gene>
    <name evidence="10" type="primary">LOC117651081</name>
</gene>
<evidence type="ECO:0000256" key="3">
    <source>
        <dbReference type="ARBA" id="ARBA00023015"/>
    </source>
</evidence>
<dbReference type="Pfam" id="PF08168">
    <property type="entry name" value="NOL11_N"/>
    <property type="match status" value="1"/>
</dbReference>
<dbReference type="OrthoDB" id="6502630at2759"/>
<name>A0A6P8ZZX5_THRPL</name>
<dbReference type="InterPro" id="IPR012584">
    <property type="entry name" value="NOL11_N"/>
</dbReference>
<dbReference type="PANTHER" id="PTHR15633:SF2">
    <property type="entry name" value="NUCLEOLAR PROTEIN 11"/>
    <property type="match status" value="1"/>
</dbReference>
<reference evidence="10" key="1">
    <citation type="submission" date="2025-08" db="UniProtKB">
        <authorList>
            <consortium name="RefSeq"/>
        </authorList>
    </citation>
    <scope>IDENTIFICATION</scope>
    <source>
        <tissue evidence="10">Total insect</tissue>
    </source>
</reference>
<evidence type="ECO:0000259" key="7">
    <source>
        <dbReference type="Pfam" id="PF08168"/>
    </source>
</evidence>
<dbReference type="Pfam" id="PF20998">
    <property type="entry name" value="Nol11_C"/>
    <property type="match status" value="1"/>
</dbReference>
<keyword evidence="5" id="KW-0804">Transcription</keyword>
<evidence type="ECO:0000313" key="9">
    <source>
        <dbReference type="Proteomes" id="UP000515158"/>
    </source>
</evidence>
<evidence type="ECO:0000256" key="2">
    <source>
        <dbReference type="ARBA" id="ARBA00022552"/>
    </source>
</evidence>
<feature type="domain" description="Nucleolar protein 11 N-terminal" evidence="7">
    <location>
        <begin position="1"/>
        <end position="322"/>
    </location>
</feature>
<dbReference type="GO" id="GO:0030490">
    <property type="term" value="P:maturation of SSU-rRNA"/>
    <property type="evidence" value="ECO:0007669"/>
    <property type="project" value="InterPro"/>
</dbReference>
<dbReference type="InterPro" id="IPR048897">
    <property type="entry name" value="Nol11_C"/>
</dbReference>
<proteinExistence type="predicted"/>
<evidence type="ECO:0000256" key="4">
    <source>
        <dbReference type="ARBA" id="ARBA00023159"/>
    </source>
</evidence>